<dbReference type="AlphaFoldDB" id="A0A2S7CJ65"/>
<reference evidence="3 6" key="2">
    <citation type="submission" date="2024-11" db="EMBL/GenBank/DDBJ databases">
        <title>Genome sequencing of Xanthomonas codiaei.</title>
        <authorList>
            <person name="Studholme D.J."/>
        </authorList>
    </citation>
    <scope>NUCLEOTIDE SEQUENCE [LARGE SCALE GENOMIC DNA]</scope>
    <source>
        <strain evidence="3 6">NCPPB 4350</strain>
    </source>
</reference>
<evidence type="ECO:0000256" key="2">
    <source>
        <dbReference type="SAM" id="Phobius"/>
    </source>
</evidence>
<proteinExistence type="predicted"/>
<sequence length="191" mass="19684">MSSFPPPLPPLPPAPAPTAAPIVPAARKPLSGVAIGLIGILACASAFGVVVLAAAMWLVNTGWSVFAEQARSALQDDAVVQEHIGQIRSMRVDLVRTGMAPGGEEFVFDVEGDRGAGRVQATWISAGADQEILSDGVLTLRDGTQYSLPAAQSAEEAALDADADADAETESDPEMDTETETETATDAAAEP</sequence>
<organism evidence="4 5">
    <name type="scientific">Xanthomonas codiaei</name>
    <dbReference type="NCBI Taxonomy" id="56463"/>
    <lineage>
        <taxon>Bacteria</taxon>
        <taxon>Pseudomonadati</taxon>
        <taxon>Pseudomonadota</taxon>
        <taxon>Gammaproteobacteria</taxon>
        <taxon>Lysobacterales</taxon>
        <taxon>Lysobacteraceae</taxon>
        <taxon>Xanthomonas</taxon>
    </lineage>
</organism>
<protein>
    <submittedName>
        <fullName evidence="4">Uncharacterized protein</fullName>
    </submittedName>
</protein>
<keyword evidence="2" id="KW-0812">Transmembrane</keyword>
<evidence type="ECO:0000313" key="5">
    <source>
        <dbReference type="Proteomes" id="UP000237872"/>
    </source>
</evidence>
<evidence type="ECO:0000313" key="3">
    <source>
        <dbReference type="EMBL" id="MFO3705647.1"/>
    </source>
</evidence>
<comment type="caution">
    <text evidence="4">The sequence shown here is derived from an EMBL/GenBank/DDBJ whole genome shotgun (WGS) entry which is preliminary data.</text>
</comment>
<gene>
    <name evidence="3" type="ORF">ACI6Q5_11795</name>
    <name evidence="4" type="ORF">XcodCFBP4690_15740</name>
</gene>
<evidence type="ECO:0000313" key="4">
    <source>
        <dbReference type="EMBL" id="PPU61604.1"/>
    </source>
</evidence>
<keyword evidence="2" id="KW-1133">Transmembrane helix</keyword>
<dbReference type="Proteomes" id="UP000237872">
    <property type="component" value="Unassembled WGS sequence"/>
</dbReference>
<feature type="region of interest" description="Disordered" evidence="1">
    <location>
        <begin position="152"/>
        <end position="191"/>
    </location>
</feature>
<dbReference type="OrthoDB" id="5979821at2"/>
<feature type="transmembrane region" description="Helical" evidence="2">
    <location>
        <begin position="33"/>
        <end position="59"/>
    </location>
</feature>
<reference evidence="4 5" key="1">
    <citation type="submission" date="2016-08" db="EMBL/GenBank/DDBJ databases">
        <authorList>
            <person name="Seilhamer J.J."/>
        </authorList>
    </citation>
    <scope>NUCLEOTIDE SEQUENCE [LARGE SCALE GENOMIC DNA]</scope>
    <source>
        <strain evidence="4 5">CFBP4690</strain>
    </source>
</reference>
<evidence type="ECO:0000313" key="6">
    <source>
        <dbReference type="Proteomes" id="UP001637990"/>
    </source>
</evidence>
<accession>A0A2S7CJ65</accession>
<dbReference type="Proteomes" id="UP001637990">
    <property type="component" value="Unassembled WGS sequence"/>
</dbReference>
<evidence type="ECO:0000256" key="1">
    <source>
        <dbReference type="SAM" id="MobiDB-lite"/>
    </source>
</evidence>
<feature type="compositionally biased region" description="Acidic residues" evidence="1">
    <location>
        <begin position="157"/>
        <end position="183"/>
    </location>
</feature>
<dbReference type="EMBL" id="MDEC01000023">
    <property type="protein sequence ID" value="PPU61604.1"/>
    <property type="molecule type" value="Genomic_DNA"/>
</dbReference>
<dbReference type="RefSeq" id="WP_104542375.1">
    <property type="nucleotide sequence ID" value="NZ_JBJGBS010000048.1"/>
</dbReference>
<keyword evidence="6" id="KW-1185">Reference proteome</keyword>
<name>A0A2S7CJ65_9XANT</name>
<dbReference type="EMBL" id="JBJGBS010000048">
    <property type="protein sequence ID" value="MFO3705647.1"/>
    <property type="molecule type" value="Genomic_DNA"/>
</dbReference>
<keyword evidence="2" id="KW-0472">Membrane</keyword>